<dbReference type="Proteomes" id="UP001569904">
    <property type="component" value="Unassembled WGS sequence"/>
</dbReference>
<dbReference type="SUPFAM" id="SSF140376">
    <property type="entry name" value="ChaB-like"/>
    <property type="match status" value="1"/>
</dbReference>
<evidence type="ECO:0000259" key="2">
    <source>
        <dbReference type="Pfam" id="PF07498"/>
    </source>
</evidence>
<feature type="region of interest" description="Disordered" evidence="1">
    <location>
        <begin position="58"/>
        <end position="102"/>
    </location>
</feature>
<proteinExistence type="predicted"/>
<accession>A0ABV4QSB8</accession>
<feature type="compositionally biased region" description="Basic residues" evidence="1">
    <location>
        <begin position="1"/>
        <end position="10"/>
    </location>
</feature>
<evidence type="ECO:0000313" key="4">
    <source>
        <dbReference type="Proteomes" id="UP001569904"/>
    </source>
</evidence>
<sequence length="141" mass="15434">MPKTTRQGKAKKSELPDTIKRSDAKAQRTFAKAHDSAVEEYGEGQRAHRVAYAALKHTHEKVGDHWEPKAKGAKGPSDAQAEGGRRTARKTAGGVDANASKKHLYDVAKRLDISGRSTMSKDELVKAIEKANDRKTARSRS</sequence>
<gene>
    <name evidence="3" type="ORF">SM436_07300</name>
</gene>
<dbReference type="RefSeq" id="WP_371939891.1">
    <property type="nucleotide sequence ID" value="NZ_JAXCEH010000003.1"/>
</dbReference>
<dbReference type="Pfam" id="PF07498">
    <property type="entry name" value="Rho_N"/>
    <property type="match status" value="1"/>
</dbReference>
<dbReference type="Pfam" id="PF06150">
    <property type="entry name" value="ChaB"/>
    <property type="match status" value="1"/>
</dbReference>
<name>A0ABV4QSB8_9ACTN</name>
<dbReference type="InterPro" id="IPR037205">
    <property type="entry name" value="ChaB_sf"/>
</dbReference>
<dbReference type="InterPro" id="IPR009317">
    <property type="entry name" value="ChaB"/>
</dbReference>
<feature type="region of interest" description="Disordered" evidence="1">
    <location>
        <begin position="1"/>
        <end position="45"/>
    </location>
</feature>
<feature type="domain" description="Rho termination factor-like N-terminal" evidence="2">
    <location>
        <begin position="104"/>
        <end position="132"/>
    </location>
</feature>
<protein>
    <submittedName>
        <fullName evidence="3">ChaB family protein</fullName>
    </submittedName>
</protein>
<comment type="caution">
    <text evidence="3">The sequence shown here is derived from an EMBL/GenBank/DDBJ whole genome shotgun (WGS) entry which is preliminary data.</text>
</comment>
<evidence type="ECO:0000256" key="1">
    <source>
        <dbReference type="SAM" id="MobiDB-lite"/>
    </source>
</evidence>
<feature type="compositionally biased region" description="Basic and acidic residues" evidence="1">
    <location>
        <begin position="60"/>
        <end position="70"/>
    </location>
</feature>
<feature type="compositionally biased region" description="Basic and acidic residues" evidence="1">
    <location>
        <begin position="11"/>
        <end position="37"/>
    </location>
</feature>
<dbReference type="InterPro" id="IPR011112">
    <property type="entry name" value="Rho-like_N"/>
</dbReference>
<dbReference type="EMBL" id="JAXCEH010000003">
    <property type="protein sequence ID" value="MFA1553496.1"/>
    <property type="molecule type" value="Genomic_DNA"/>
</dbReference>
<dbReference type="Gene3D" id="1.10.1740.70">
    <property type="entry name" value="ChaB"/>
    <property type="match status" value="1"/>
</dbReference>
<keyword evidence="4" id="KW-1185">Reference proteome</keyword>
<organism evidence="3 4">
    <name type="scientific">Actinomadura chokoriensis</name>
    <dbReference type="NCBI Taxonomy" id="454156"/>
    <lineage>
        <taxon>Bacteria</taxon>
        <taxon>Bacillati</taxon>
        <taxon>Actinomycetota</taxon>
        <taxon>Actinomycetes</taxon>
        <taxon>Streptosporangiales</taxon>
        <taxon>Thermomonosporaceae</taxon>
        <taxon>Actinomadura</taxon>
    </lineage>
</organism>
<evidence type="ECO:0000313" key="3">
    <source>
        <dbReference type="EMBL" id="MFA1553496.1"/>
    </source>
</evidence>
<reference evidence="3 4" key="1">
    <citation type="submission" date="2023-11" db="EMBL/GenBank/DDBJ databases">
        <title>Actinomadura monticuli sp. nov., isolated from volcanic ash.</title>
        <authorList>
            <person name="Lee S.D."/>
            <person name="Yang H."/>
            <person name="Kim I.S."/>
        </authorList>
    </citation>
    <scope>NUCLEOTIDE SEQUENCE [LARGE SCALE GENOMIC DNA]</scope>
    <source>
        <strain evidence="3 4">DSM 45346</strain>
    </source>
</reference>